<dbReference type="CDD" id="cd02440">
    <property type="entry name" value="AdoMet_MTases"/>
    <property type="match status" value="1"/>
</dbReference>
<dbReference type="Proteomes" id="UP000732377">
    <property type="component" value="Unassembled WGS sequence"/>
</dbReference>
<dbReference type="Pfam" id="PF13649">
    <property type="entry name" value="Methyltransf_25"/>
    <property type="match status" value="1"/>
</dbReference>
<dbReference type="PANTHER" id="PTHR43591">
    <property type="entry name" value="METHYLTRANSFERASE"/>
    <property type="match status" value="1"/>
</dbReference>
<dbReference type="SUPFAM" id="SSF53335">
    <property type="entry name" value="S-adenosyl-L-methionine-dependent methyltransferases"/>
    <property type="match status" value="1"/>
</dbReference>
<dbReference type="InterPro" id="IPR029063">
    <property type="entry name" value="SAM-dependent_MTases_sf"/>
</dbReference>
<evidence type="ECO:0000313" key="3">
    <source>
        <dbReference type="Proteomes" id="UP000732377"/>
    </source>
</evidence>
<dbReference type="EMBL" id="PIUK01000045">
    <property type="protein sequence ID" value="MBY6275866.1"/>
    <property type="molecule type" value="Genomic_DNA"/>
</dbReference>
<evidence type="ECO:0000313" key="2">
    <source>
        <dbReference type="EMBL" id="MBY6275866.1"/>
    </source>
</evidence>
<dbReference type="PANTHER" id="PTHR43591:SF24">
    <property type="entry name" value="2-METHOXY-6-POLYPRENYL-1,4-BENZOQUINOL METHYLASE, MITOCHONDRIAL"/>
    <property type="match status" value="1"/>
</dbReference>
<feature type="domain" description="Methyltransferase" evidence="1">
    <location>
        <begin position="41"/>
        <end position="136"/>
    </location>
</feature>
<dbReference type="AlphaFoldDB" id="A0A953I2N3"/>
<dbReference type="Gene3D" id="3.40.50.150">
    <property type="entry name" value="Vaccinia Virus protein VP39"/>
    <property type="match status" value="1"/>
</dbReference>
<gene>
    <name evidence="2" type="ORF">CWE10_06525</name>
</gene>
<proteinExistence type="predicted"/>
<protein>
    <recommendedName>
        <fullName evidence="1">Methyltransferase domain-containing protein</fullName>
    </recommendedName>
</protein>
<evidence type="ECO:0000259" key="1">
    <source>
        <dbReference type="Pfam" id="PF13649"/>
    </source>
</evidence>
<comment type="caution">
    <text evidence="2">The sequence shown here is derived from an EMBL/GenBank/DDBJ whole genome shotgun (WGS) entry which is preliminary data.</text>
</comment>
<sequence>MVHRFDPQRAERLLDERRYSWHDPAQVLRYLDLDRCTALADVGCGPGWFALPAAKRLPPGGVVYGIDISEEMLEHLRRRARAQGVDNVVPVLAEEEDEWPVPTESCEAVLIADVYHEVDPASMFIGEVKRILRPGGVCLVVDWKPEPTPEGPPADHRVDPDDVIAEFTAGGFQFVGPCDVGPYSYGLKFAKPPHP</sequence>
<dbReference type="GO" id="GO:0008168">
    <property type="term" value="F:methyltransferase activity"/>
    <property type="evidence" value="ECO:0007669"/>
    <property type="project" value="TreeGrafter"/>
</dbReference>
<dbReference type="InterPro" id="IPR041698">
    <property type="entry name" value="Methyltransf_25"/>
</dbReference>
<accession>A0A953I2N3</accession>
<organism evidence="2 3">
    <name type="scientific">Symbiobacterium thermophilum</name>
    <dbReference type="NCBI Taxonomy" id="2734"/>
    <lineage>
        <taxon>Bacteria</taxon>
        <taxon>Bacillati</taxon>
        <taxon>Bacillota</taxon>
        <taxon>Clostridia</taxon>
        <taxon>Eubacteriales</taxon>
        <taxon>Symbiobacteriaceae</taxon>
        <taxon>Symbiobacterium</taxon>
    </lineage>
</organism>
<dbReference type="RefSeq" id="WP_273378749.1">
    <property type="nucleotide sequence ID" value="NZ_PIUK01000045.1"/>
</dbReference>
<name>A0A953I2N3_SYMTR</name>
<reference evidence="2" key="1">
    <citation type="submission" date="2017-11" db="EMBL/GenBank/DDBJ databases">
        <title>Three new genomes from thermophilic consortium.</title>
        <authorList>
            <person name="Quaggio R."/>
            <person name="Amgarten D."/>
            <person name="Setubal J.C."/>
        </authorList>
    </citation>
    <scope>NUCLEOTIDE SEQUENCE</scope>
    <source>
        <strain evidence="2">ZCTH01-B2</strain>
    </source>
</reference>